<name>A0ABS0D3H4_9NOCA</name>
<dbReference type="PANTHER" id="PTHR46696:SF1">
    <property type="entry name" value="CYTOCHROME P450 YJIB-RELATED"/>
    <property type="match status" value="1"/>
</dbReference>
<evidence type="ECO:0000256" key="1">
    <source>
        <dbReference type="ARBA" id="ARBA00010617"/>
    </source>
</evidence>
<dbReference type="SUPFAM" id="SSF48264">
    <property type="entry name" value="Cytochrome P450"/>
    <property type="match status" value="1"/>
</dbReference>
<evidence type="ECO:0000256" key="6">
    <source>
        <dbReference type="ARBA" id="ARBA00023033"/>
    </source>
</evidence>
<dbReference type="PRINTS" id="PR00359">
    <property type="entry name" value="BP450"/>
</dbReference>
<proteinExistence type="inferred from homology"/>
<keyword evidence="9" id="KW-1185">Reference proteome</keyword>
<dbReference type="PANTHER" id="PTHR46696">
    <property type="entry name" value="P450, PUTATIVE (EUROFUNG)-RELATED"/>
    <property type="match status" value="1"/>
</dbReference>
<sequence>MFTPEFFQNPYPFYAWLRDNAPVYPVTIPFVDIRVWLVSRFADVRQGFADRRLSSDYRSASPDFHAAGLAFGAGTVAERTMVNLDPPDHTRIRRLAAGTFTAERIAQWEQTIREKVDALLDPLPMGEPVDVIARIAAPLSVRAICAVIGAEPGDEADLRRWGDLVFTADPAELAQVPEATAGLMKYAEELVAHKRTHPGDDLLSELIAAGDDSGVLSSDELTATAVGLVVAGYESSIRLIGDVLLALLDHPDQLTGVRDGRFTVADAIEETLRYDGPQPSSLWRFATEDLNIAGTGIPAHEPVLLLVGAAHRDERQYPHPDIFDLGRADKRHLAFGHGLHRCLGAALARLESRILLEHLLSRYAQLSLGMPREEVHYKPSLVLRGPSALPLVLHR</sequence>
<reference evidence="8 9" key="1">
    <citation type="submission" date="2020-10" db="EMBL/GenBank/DDBJ databases">
        <title>Identification of Nocardia species via Next-generation sequencing and recognition of intraspecies genetic diversity.</title>
        <authorList>
            <person name="Li P."/>
            <person name="Li P."/>
            <person name="Lu B."/>
        </authorList>
    </citation>
    <scope>NUCLEOTIDE SEQUENCE [LARGE SCALE GENOMIC DNA]</scope>
    <source>
        <strain evidence="8 9">BJ06-0143</strain>
    </source>
</reference>
<gene>
    <name evidence="8" type="ORF">IU449_00370</name>
</gene>
<keyword evidence="4 7" id="KW-0560">Oxidoreductase</keyword>
<dbReference type="EMBL" id="JADLQN010000001">
    <property type="protein sequence ID" value="MBF6353016.1"/>
    <property type="molecule type" value="Genomic_DNA"/>
</dbReference>
<accession>A0ABS0D3H4</accession>
<dbReference type="InterPro" id="IPR036396">
    <property type="entry name" value="Cyt_P450_sf"/>
</dbReference>
<comment type="similarity">
    <text evidence="1 7">Belongs to the cytochrome P450 family.</text>
</comment>
<organism evidence="8 9">
    <name type="scientific">Nocardia higoensis</name>
    <dbReference type="NCBI Taxonomy" id="228599"/>
    <lineage>
        <taxon>Bacteria</taxon>
        <taxon>Bacillati</taxon>
        <taxon>Actinomycetota</taxon>
        <taxon>Actinomycetes</taxon>
        <taxon>Mycobacteriales</taxon>
        <taxon>Nocardiaceae</taxon>
        <taxon>Nocardia</taxon>
    </lineage>
</organism>
<dbReference type="InterPro" id="IPR002397">
    <property type="entry name" value="Cyt_P450_B"/>
</dbReference>
<protein>
    <submittedName>
        <fullName evidence="8">Cytochrome P450</fullName>
    </submittedName>
</protein>
<evidence type="ECO:0000256" key="4">
    <source>
        <dbReference type="ARBA" id="ARBA00023002"/>
    </source>
</evidence>
<evidence type="ECO:0000313" key="9">
    <source>
        <dbReference type="Proteomes" id="UP000707731"/>
    </source>
</evidence>
<evidence type="ECO:0000256" key="7">
    <source>
        <dbReference type="RuleBase" id="RU000461"/>
    </source>
</evidence>
<keyword evidence="3 7" id="KW-0479">Metal-binding</keyword>
<keyword evidence="6 7" id="KW-0503">Monooxygenase</keyword>
<dbReference type="Proteomes" id="UP000707731">
    <property type="component" value="Unassembled WGS sequence"/>
</dbReference>
<dbReference type="InterPro" id="IPR001128">
    <property type="entry name" value="Cyt_P450"/>
</dbReference>
<dbReference type="CDD" id="cd11029">
    <property type="entry name" value="CYP107-like"/>
    <property type="match status" value="1"/>
</dbReference>
<evidence type="ECO:0000256" key="5">
    <source>
        <dbReference type="ARBA" id="ARBA00023004"/>
    </source>
</evidence>
<dbReference type="PROSITE" id="PS00086">
    <property type="entry name" value="CYTOCHROME_P450"/>
    <property type="match status" value="1"/>
</dbReference>
<dbReference type="InterPro" id="IPR017972">
    <property type="entry name" value="Cyt_P450_CS"/>
</dbReference>
<keyword evidence="5 7" id="KW-0408">Iron</keyword>
<dbReference type="Gene3D" id="1.10.630.10">
    <property type="entry name" value="Cytochrome P450"/>
    <property type="match status" value="1"/>
</dbReference>
<evidence type="ECO:0000313" key="8">
    <source>
        <dbReference type="EMBL" id="MBF6353016.1"/>
    </source>
</evidence>
<evidence type="ECO:0000256" key="3">
    <source>
        <dbReference type="ARBA" id="ARBA00022723"/>
    </source>
</evidence>
<dbReference type="Pfam" id="PF00067">
    <property type="entry name" value="p450"/>
    <property type="match status" value="1"/>
</dbReference>
<keyword evidence="2 7" id="KW-0349">Heme</keyword>
<evidence type="ECO:0000256" key="2">
    <source>
        <dbReference type="ARBA" id="ARBA00022617"/>
    </source>
</evidence>
<dbReference type="RefSeq" id="WP_194999984.1">
    <property type="nucleotide sequence ID" value="NZ_JADLQN010000001.1"/>
</dbReference>
<comment type="caution">
    <text evidence="8">The sequence shown here is derived from an EMBL/GenBank/DDBJ whole genome shotgun (WGS) entry which is preliminary data.</text>
</comment>